<protein>
    <submittedName>
        <fullName evidence="1">Uncharacterized protein</fullName>
    </submittedName>
</protein>
<keyword evidence="2" id="KW-1185">Reference proteome</keyword>
<evidence type="ECO:0000313" key="1">
    <source>
        <dbReference type="EMBL" id="KAL0630237.1"/>
    </source>
</evidence>
<dbReference type="EMBL" id="JBBBZM010000935">
    <property type="protein sequence ID" value="KAL0630237.1"/>
    <property type="molecule type" value="Genomic_DNA"/>
</dbReference>
<sequence>MTAQRMSKFEVLIGTWNTMGVALETKANPAGTLSATDTYRWLPPTSGLKMLSG</sequence>
<accession>A0ABR3G3E4</accession>
<gene>
    <name evidence="1" type="ORF">Q9L58_010916</name>
</gene>
<comment type="caution">
    <text evidence="1">The sequence shown here is derived from an EMBL/GenBank/DDBJ whole genome shotgun (WGS) entry which is preliminary data.</text>
</comment>
<organism evidence="1 2">
    <name type="scientific">Discina gigas</name>
    <dbReference type="NCBI Taxonomy" id="1032678"/>
    <lineage>
        <taxon>Eukaryota</taxon>
        <taxon>Fungi</taxon>
        <taxon>Dikarya</taxon>
        <taxon>Ascomycota</taxon>
        <taxon>Pezizomycotina</taxon>
        <taxon>Pezizomycetes</taxon>
        <taxon>Pezizales</taxon>
        <taxon>Discinaceae</taxon>
        <taxon>Discina</taxon>
    </lineage>
</organism>
<name>A0ABR3G3E4_9PEZI</name>
<reference evidence="1 2" key="1">
    <citation type="submission" date="2024-02" db="EMBL/GenBank/DDBJ databases">
        <title>Discinaceae phylogenomics.</title>
        <authorList>
            <person name="Dirks A.C."/>
            <person name="James T.Y."/>
        </authorList>
    </citation>
    <scope>NUCLEOTIDE SEQUENCE [LARGE SCALE GENOMIC DNA]</scope>
    <source>
        <strain evidence="1 2">ACD0624</strain>
    </source>
</reference>
<feature type="non-terminal residue" evidence="1">
    <location>
        <position position="53"/>
    </location>
</feature>
<evidence type="ECO:0000313" key="2">
    <source>
        <dbReference type="Proteomes" id="UP001447188"/>
    </source>
</evidence>
<dbReference type="Proteomes" id="UP001447188">
    <property type="component" value="Unassembled WGS sequence"/>
</dbReference>
<proteinExistence type="predicted"/>